<dbReference type="OMA" id="ISDCMDC"/>
<proteinExistence type="predicted"/>
<dbReference type="GeneID" id="24140883"/>
<evidence type="ECO:0000313" key="4">
    <source>
        <dbReference type="Proteomes" id="UP000030745"/>
    </source>
</evidence>
<feature type="domain" description="Tyrosine-protein kinase ephrin type A/B receptor-like" evidence="2">
    <location>
        <begin position="77"/>
        <end position="117"/>
    </location>
</feature>
<evidence type="ECO:0000256" key="1">
    <source>
        <dbReference type="SAM" id="SignalP"/>
    </source>
</evidence>
<dbReference type="Proteomes" id="UP000030745">
    <property type="component" value="Unassembled WGS sequence"/>
</dbReference>
<feature type="signal peptide" evidence="1">
    <location>
        <begin position="1"/>
        <end position="21"/>
    </location>
</feature>
<dbReference type="PANTHER" id="PTHR46104:SF1">
    <property type="entry name" value="GENE 9195-RELATED"/>
    <property type="match status" value="1"/>
</dbReference>
<dbReference type="RefSeq" id="XP_012198103.1">
    <property type="nucleotide sequence ID" value="XM_012342713.1"/>
</dbReference>
<dbReference type="VEuPathDB" id="FungiDB:SPRG_19541"/>
<name>A0A067CKW9_SAPPC</name>
<dbReference type="AlphaFoldDB" id="A0A067CKW9"/>
<keyword evidence="4" id="KW-1185">Reference proteome</keyword>
<dbReference type="SMART" id="SM01411">
    <property type="entry name" value="Ephrin_rec_like"/>
    <property type="match status" value="2"/>
</dbReference>
<evidence type="ECO:0000313" key="3">
    <source>
        <dbReference type="EMBL" id="KDO31359.1"/>
    </source>
</evidence>
<protein>
    <recommendedName>
        <fullName evidence="2">Tyrosine-protein kinase ephrin type A/B receptor-like domain-containing protein</fullName>
    </recommendedName>
</protein>
<accession>A0A067CKW9</accession>
<dbReference type="OrthoDB" id="439917at2759"/>
<reference evidence="3 4" key="1">
    <citation type="journal article" date="2013" name="PLoS Genet.">
        <title>Distinctive expansion of potential virulence genes in the genome of the oomycete fish pathogen Saprolegnia parasitica.</title>
        <authorList>
            <person name="Jiang R.H."/>
            <person name="de Bruijn I."/>
            <person name="Haas B.J."/>
            <person name="Belmonte R."/>
            <person name="Lobach L."/>
            <person name="Christie J."/>
            <person name="van den Ackerveken G."/>
            <person name="Bottin A."/>
            <person name="Bulone V."/>
            <person name="Diaz-Moreno S.M."/>
            <person name="Dumas B."/>
            <person name="Fan L."/>
            <person name="Gaulin E."/>
            <person name="Govers F."/>
            <person name="Grenville-Briggs L.J."/>
            <person name="Horner N.R."/>
            <person name="Levin J.Z."/>
            <person name="Mammella M."/>
            <person name="Meijer H.J."/>
            <person name="Morris P."/>
            <person name="Nusbaum C."/>
            <person name="Oome S."/>
            <person name="Phillips A.J."/>
            <person name="van Rooyen D."/>
            <person name="Rzeszutek E."/>
            <person name="Saraiva M."/>
            <person name="Secombes C.J."/>
            <person name="Seidl M.F."/>
            <person name="Snel B."/>
            <person name="Stassen J.H."/>
            <person name="Sykes S."/>
            <person name="Tripathy S."/>
            <person name="van den Berg H."/>
            <person name="Vega-Arreguin J.C."/>
            <person name="Wawra S."/>
            <person name="Young S.K."/>
            <person name="Zeng Q."/>
            <person name="Dieguez-Uribeondo J."/>
            <person name="Russ C."/>
            <person name="Tyler B.M."/>
            <person name="van West P."/>
        </authorList>
    </citation>
    <scope>NUCLEOTIDE SEQUENCE [LARGE SCALE GENOMIC DNA]</scope>
    <source>
        <strain evidence="3 4">CBS 223.65</strain>
    </source>
</reference>
<gene>
    <name evidence="3" type="ORF">SPRG_19541</name>
</gene>
<evidence type="ECO:0000259" key="2">
    <source>
        <dbReference type="Pfam" id="PF07699"/>
    </source>
</evidence>
<dbReference type="KEGG" id="spar:SPRG_19541"/>
<dbReference type="PANTHER" id="PTHR46104">
    <property type="entry name" value="GENE 9195-RELATED-RELATED"/>
    <property type="match status" value="1"/>
</dbReference>
<dbReference type="EMBL" id="KK583198">
    <property type="protein sequence ID" value="KDO31359.1"/>
    <property type="molecule type" value="Genomic_DNA"/>
</dbReference>
<organism evidence="3 4">
    <name type="scientific">Saprolegnia parasitica (strain CBS 223.65)</name>
    <dbReference type="NCBI Taxonomy" id="695850"/>
    <lineage>
        <taxon>Eukaryota</taxon>
        <taxon>Sar</taxon>
        <taxon>Stramenopiles</taxon>
        <taxon>Oomycota</taxon>
        <taxon>Saprolegniomycetes</taxon>
        <taxon>Saprolegniales</taxon>
        <taxon>Saprolegniaceae</taxon>
        <taxon>Saprolegnia</taxon>
    </lineage>
</organism>
<dbReference type="InterPro" id="IPR009030">
    <property type="entry name" value="Growth_fac_rcpt_cys_sf"/>
</dbReference>
<keyword evidence="1" id="KW-0732">Signal</keyword>
<feature type="chain" id="PRO_5001634612" description="Tyrosine-protein kinase ephrin type A/B receptor-like domain-containing protein" evidence="1">
    <location>
        <begin position="22"/>
        <end position="197"/>
    </location>
</feature>
<sequence>MGLALAVGLVPLGGLLQLYCAQRHLAVAPVAMYRGVQPRPVPCPIGMFRQPGNGVSLTECQLCPRGVYGKRPGLESSACSGPCPKGTYQDRLGATSMDDCTPCPKGTYGATPGLTSRACTAPCPYGTYSMVEGLTAASSCTPCDPDYRGPNGHRGNNVNAANAGGYVCDRYYTDVTRKKIATGKDAARKTQRRAQYD</sequence>
<dbReference type="Pfam" id="PF07699">
    <property type="entry name" value="Ephrin_rec_like"/>
    <property type="match status" value="1"/>
</dbReference>
<dbReference type="InterPro" id="IPR011641">
    <property type="entry name" value="Tyr-kin_ephrin_A/B_rcpt-like"/>
</dbReference>
<dbReference type="Gene3D" id="2.10.50.10">
    <property type="entry name" value="Tumor Necrosis Factor Receptor, subunit A, domain 2"/>
    <property type="match status" value="2"/>
</dbReference>
<dbReference type="SUPFAM" id="SSF57184">
    <property type="entry name" value="Growth factor receptor domain"/>
    <property type="match status" value="1"/>
</dbReference>